<dbReference type="EMBL" id="VMNI01000006">
    <property type="protein sequence ID" value="TVO77990.1"/>
    <property type="molecule type" value="Genomic_DNA"/>
</dbReference>
<reference evidence="2 3" key="1">
    <citation type="submission" date="2019-07" db="EMBL/GenBank/DDBJ databases">
        <title>The pathways for chlorine oxyanion respiration interact through the shared metabolite chlorate.</title>
        <authorList>
            <person name="Barnum T.P."/>
            <person name="Cheng Y."/>
            <person name="Hill K.A."/>
            <person name="Lucas L.N."/>
            <person name="Carlson H.K."/>
            <person name="Coates J.D."/>
        </authorList>
    </citation>
    <scope>NUCLEOTIDE SEQUENCE [LARGE SCALE GENOMIC DNA]</scope>
    <source>
        <strain evidence="2 3">SFB-1</strain>
    </source>
</reference>
<evidence type="ECO:0000313" key="2">
    <source>
        <dbReference type="EMBL" id="TVO77990.1"/>
    </source>
</evidence>
<accession>A0A557RSJ5</accession>
<evidence type="ECO:0000259" key="1">
    <source>
        <dbReference type="Pfam" id="PF04230"/>
    </source>
</evidence>
<dbReference type="Proteomes" id="UP000318349">
    <property type="component" value="Unassembled WGS sequence"/>
</dbReference>
<dbReference type="PANTHER" id="PTHR36836:SF1">
    <property type="entry name" value="COLANIC ACID BIOSYNTHESIS PROTEIN WCAK"/>
    <property type="match status" value="1"/>
</dbReference>
<dbReference type="AlphaFoldDB" id="A0A557RSJ5"/>
<dbReference type="PANTHER" id="PTHR36836">
    <property type="entry name" value="COLANIC ACID BIOSYNTHESIS PROTEIN WCAK"/>
    <property type="match status" value="1"/>
</dbReference>
<evidence type="ECO:0000313" key="3">
    <source>
        <dbReference type="Proteomes" id="UP000318349"/>
    </source>
</evidence>
<feature type="domain" description="Polysaccharide pyruvyl transferase" evidence="1">
    <location>
        <begin position="57"/>
        <end position="360"/>
    </location>
</feature>
<dbReference type="Pfam" id="PF04230">
    <property type="entry name" value="PS_pyruv_trans"/>
    <property type="match status" value="1"/>
</dbReference>
<proteinExistence type="predicted"/>
<sequence>MTRFKSFVHQVLLLILWRIARGYLRLAPFVSKAHHSGLPPRVVVVPSDTENLVGARGDEAMVVAVTKAILERQPDALIYMACSGPGAVDRCAELGFKTLSVWGGVFMPLHFCAQIRRIDPDFGFVTGADIMDGYYSPVMSLRMIIAADLLSKVAKAASFVGFSLNGSPTILVRYAFRALDQRTHVNLRDPVSFGRYQRISDSPGRLVADSAFLLEPASNLQNVSRSAIQWIEHERLGGRLVLALNVHPMLFPQDARSTQLPALIDSVNRSVFKEAEQSGVSWLLLPHDDRPTSGDMTTLSEVYKVLSPTLGDHVHFVEVPPSAAEIKTIMAYVDGAVTGRMHLAIAALGQGTPVMAFAYQDKFKGLLQHFCMPDWLILSADDATDSVFLSARLERFVEELPALRADVVKHLPRVVEAAEATFAEIA</sequence>
<organism evidence="2 3">
    <name type="scientific">Denitromonas halophila</name>
    <dbReference type="NCBI Taxonomy" id="1629404"/>
    <lineage>
        <taxon>Bacteria</taxon>
        <taxon>Pseudomonadati</taxon>
        <taxon>Pseudomonadota</taxon>
        <taxon>Betaproteobacteria</taxon>
        <taxon>Rhodocyclales</taxon>
        <taxon>Zoogloeaceae</taxon>
        <taxon>Denitromonas</taxon>
    </lineage>
</organism>
<name>A0A557RSJ5_9RHOO</name>
<gene>
    <name evidence="2" type="ORF">FHP89_05765</name>
</gene>
<comment type="caution">
    <text evidence="2">The sequence shown here is derived from an EMBL/GenBank/DDBJ whole genome shotgun (WGS) entry which is preliminary data.</text>
</comment>
<dbReference type="InterPro" id="IPR007345">
    <property type="entry name" value="Polysacch_pyruvyl_Trfase"/>
</dbReference>
<protein>
    <recommendedName>
        <fullName evidence="1">Polysaccharide pyruvyl transferase domain-containing protein</fullName>
    </recommendedName>
</protein>